<keyword evidence="7 12" id="KW-0662">Pyridine nucleotide biosynthesis</keyword>
<comment type="pathway">
    <text evidence="2 12">Cofactor biosynthesis; NAD(+) biosynthesis; iminoaspartate from L-aspartate (oxidase route): step 1/1.</text>
</comment>
<evidence type="ECO:0000256" key="1">
    <source>
        <dbReference type="ARBA" id="ARBA00001974"/>
    </source>
</evidence>
<dbReference type="InterPro" id="IPR037099">
    <property type="entry name" value="Fum_R/Succ_DH_flav-like_C_sf"/>
</dbReference>
<dbReference type="EC" id="1.4.3.16" evidence="4 11"/>
<reference evidence="16" key="2">
    <citation type="submission" date="2016-10" db="EMBL/GenBank/DDBJ databases">
        <authorList>
            <person name="de Groot N.N."/>
        </authorList>
    </citation>
    <scope>NUCLEOTIDE SEQUENCE [LARGE SCALE GENOMIC DNA]</scope>
    <source>
        <strain evidence="16">DSM 12489</strain>
    </source>
</reference>
<reference evidence="15" key="3">
    <citation type="submission" date="2023-02" db="EMBL/GenBank/DDBJ databases">
        <title>Proposal of a novel subspecies: Alicyclobacillus hesperidum subspecies aegle.</title>
        <authorList>
            <person name="Goto K."/>
            <person name="Fujii T."/>
            <person name="Yasui K."/>
            <person name="Mochida K."/>
            <person name="Kato-Tanaka Y."/>
            <person name="Morohoshi S."/>
            <person name="An S.Y."/>
            <person name="Kasai H."/>
            <person name="Yokota A."/>
        </authorList>
    </citation>
    <scope>NUCLEOTIDE SEQUENCE</scope>
    <source>
        <strain evidence="15">DSM 12766</strain>
    </source>
</reference>
<dbReference type="GO" id="GO:0005737">
    <property type="term" value="C:cytoplasm"/>
    <property type="evidence" value="ECO:0007669"/>
    <property type="project" value="UniProtKB-SubCell"/>
</dbReference>
<dbReference type="PANTHER" id="PTHR42716">
    <property type="entry name" value="L-ASPARTATE OXIDASE"/>
    <property type="match status" value="1"/>
</dbReference>
<name>A0A1H2R4J3_9BACL</name>
<dbReference type="InterPro" id="IPR015939">
    <property type="entry name" value="Fum_Rdtase/Succ_DH_flav-like_C"/>
</dbReference>
<keyword evidence="9 12" id="KW-0560">Oxidoreductase</keyword>
<dbReference type="InterPro" id="IPR036188">
    <property type="entry name" value="FAD/NAD-bd_sf"/>
</dbReference>
<comment type="catalytic activity">
    <reaction evidence="10">
        <text>L-aspartate + O2 = iminosuccinate + H2O2</text>
        <dbReference type="Rhea" id="RHEA:25876"/>
        <dbReference type="ChEBI" id="CHEBI:15379"/>
        <dbReference type="ChEBI" id="CHEBI:16240"/>
        <dbReference type="ChEBI" id="CHEBI:29991"/>
        <dbReference type="ChEBI" id="CHEBI:77875"/>
        <dbReference type="EC" id="1.4.3.16"/>
    </reaction>
    <physiologicalReaction direction="left-to-right" evidence="10">
        <dbReference type="Rhea" id="RHEA:25877"/>
    </physiologicalReaction>
</comment>
<dbReference type="STRING" id="89784.SAMN04489725_102161"/>
<dbReference type="Proteomes" id="UP001157137">
    <property type="component" value="Unassembled WGS sequence"/>
</dbReference>
<evidence type="ECO:0000256" key="3">
    <source>
        <dbReference type="ARBA" id="ARBA00008562"/>
    </source>
</evidence>
<dbReference type="Gene3D" id="1.20.58.100">
    <property type="entry name" value="Fumarate reductase/succinate dehydrogenase flavoprotein-like, C-terminal domain"/>
    <property type="match status" value="1"/>
</dbReference>
<dbReference type="SUPFAM" id="SSF56425">
    <property type="entry name" value="Succinate dehydrogenase/fumarate reductase flavoprotein, catalytic domain"/>
    <property type="match status" value="1"/>
</dbReference>
<evidence type="ECO:0000256" key="5">
    <source>
        <dbReference type="ARBA" id="ARBA00021901"/>
    </source>
</evidence>
<dbReference type="PANTHER" id="PTHR42716:SF2">
    <property type="entry name" value="L-ASPARTATE OXIDASE, CHLOROPLASTIC"/>
    <property type="match status" value="1"/>
</dbReference>
<dbReference type="Pfam" id="PF02910">
    <property type="entry name" value="Succ_DH_flav_C"/>
    <property type="match status" value="1"/>
</dbReference>
<evidence type="ECO:0000313" key="17">
    <source>
        <dbReference type="Proteomes" id="UP000182589"/>
    </source>
</evidence>
<evidence type="ECO:0000259" key="13">
    <source>
        <dbReference type="Pfam" id="PF00890"/>
    </source>
</evidence>
<evidence type="ECO:0000313" key="16">
    <source>
        <dbReference type="EMBL" id="SDW14382.1"/>
    </source>
</evidence>
<proteinExistence type="inferred from homology"/>
<dbReference type="GO" id="GO:0008734">
    <property type="term" value="F:L-aspartate oxidase activity"/>
    <property type="evidence" value="ECO:0007669"/>
    <property type="project" value="UniProtKB-UniRule"/>
</dbReference>
<dbReference type="NCBIfam" id="TIGR00551">
    <property type="entry name" value="nadB"/>
    <property type="match status" value="1"/>
</dbReference>
<reference evidence="17" key="1">
    <citation type="submission" date="2016-10" db="EMBL/GenBank/DDBJ databases">
        <authorList>
            <person name="Varghese N."/>
        </authorList>
    </citation>
    <scope>NUCLEOTIDE SEQUENCE [LARGE SCALE GENOMIC DNA]</scope>
    <source>
        <strain evidence="17">DSM 12489</strain>
    </source>
</reference>
<dbReference type="AlphaFoldDB" id="A0A1H2R4J3"/>
<dbReference type="SUPFAM" id="SSF51905">
    <property type="entry name" value="FAD/NAD(P)-binding domain"/>
    <property type="match status" value="1"/>
</dbReference>
<sequence>MNQDTADIVIIGAGLAGMAAALAAAEHSDVVVLSKTGIAGTNSYFAQGGIAASVHPADRAAWHMEDTLAAGAGLSDPAAVRTLTDLAPQAISWLVGTGVSFDRDSKGQLRLGLEGGHGRSRIVHADGDATGRVVVQSLAGALAENGRVRMSTGSFVEAVVKDVSGRAIGVVANCDGETTFWRARKAVVLATGGAGRLYPYSSNPPGAIGEGLALAYHAGAVLGNLEFIQFHPTVVNDGSRDALLISEAVRGAGAQLVDACGKPLFANRSDNLRTRDVVAREIYRAQRERGPVFLDATGVSHFDQRFPNISRRLSEIGIDPITSPIPVTPAAHFMMGGVIARMNGETSVPGLFALGEVACTGVHGANRLASNSLLECVVMAKLFAEAMRDAPCAPRLPEADVESRICAVESEAVLSQVQQAMWNGVGIERTGTGLLAAHHTLLDLARQRPQSAVACVAWLISQLAMAREESRGAHFRSDYPMPKLAFAHSSEIAKSRSTTIRSEETVYGWR</sequence>
<dbReference type="Gene3D" id="3.90.700.10">
    <property type="entry name" value="Succinate dehydrogenase/fumarate reductase flavoprotein, catalytic domain"/>
    <property type="match status" value="1"/>
</dbReference>
<dbReference type="SUPFAM" id="SSF46977">
    <property type="entry name" value="Succinate dehydrogenase/fumarate reductase flavoprotein C-terminal domain"/>
    <property type="match status" value="1"/>
</dbReference>
<dbReference type="PRINTS" id="PR00411">
    <property type="entry name" value="PNDRDTASEI"/>
</dbReference>
<evidence type="ECO:0000259" key="14">
    <source>
        <dbReference type="Pfam" id="PF02910"/>
    </source>
</evidence>
<evidence type="ECO:0000256" key="11">
    <source>
        <dbReference type="NCBIfam" id="TIGR00551"/>
    </source>
</evidence>
<dbReference type="InterPro" id="IPR003953">
    <property type="entry name" value="FAD-dep_OxRdtase_2_FAD-bd"/>
</dbReference>
<dbReference type="GO" id="GO:0033765">
    <property type="term" value="F:steroid dehydrogenase activity, acting on the CH-CH group of donors"/>
    <property type="evidence" value="ECO:0007669"/>
    <property type="project" value="UniProtKB-ARBA"/>
</dbReference>
<dbReference type="PRINTS" id="PR00368">
    <property type="entry name" value="FADPNR"/>
</dbReference>
<keyword evidence="8 12" id="KW-0274">FAD</keyword>
<accession>A0A1H2R4J3</accession>
<feature type="domain" description="FAD-dependent oxidoreductase 2 FAD-binding" evidence="13">
    <location>
        <begin position="7"/>
        <end position="373"/>
    </location>
</feature>
<evidence type="ECO:0000256" key="2">
    <source>
        <dbReference type="ARBA" id="ARBA00004950"/>
    </source>
</evidence>
<dbReference type="Gene3D" id="3.50.50.60">
    <property type="entry name" value="FAD/NAD(P)-binding domain"/>
    <property type="match status" value="1"/>
</dbReference>
<evidence type="ECO:0000256" key="6">
    <source>
        <dbReference type="ARBA" id="ARBA00022630"/>
    </source>
</evidence>
<keyword evidence="6 12" id="KW-0285">Flavoprotein</keyword>
<comment type="similarity">
    <text evidence="3 12">Belongs to the FAD-dependent oxidoreductase 2 family. NadB subfamily.</text>
</comment>
<evidence type="ECO:0000256" key="10">
    <source>
        <dbReference type="ARBA" id="ARBA00048305"/>
    </source>
</evidence>
<dbReference type="RefSeq" id="WP_006447126.1">
    <property type="nucleotide sequence ID" value="NZ_BSRA01000004.1"/>
</dbReference>
<comment type="subcellular location">
    <subcellularLocation>
        <location evidence="12">Cytoplasm</location>
    </subcellularLocation>
</comment>
<dbReference type="EMBL" id="BSRA01000004">
    <property type="protein sequence ID" value="GLV13186.1"/>
    <property type="molecule type" value="Genomic_DNA"/>
</dbReference>
<dbReference type="GO" id="GO:0034628">
    <property type="term" value="P:'de novo' NAD+ biosynthetic process from L-aspartate"/>
    <property type="evidence" value="ECO:0007669"/>
    <property type="project" value="TreeGrafter"/>
</dbReference>
<organism evidence="16 17">
    <name type="scientific">Alicyclobacillus hesperidum</name>
    <dbReference type="NCBI Taxonomy" id="89784"/>
    <lineage>
        <taxon>Bacteria</taxon>
        <taxon>Bacillati</taxon>
        <taxon>Bacillota</taxon>
        <taxon>Bacilli</taxon>
        <taxon>Bacillales</taxon>
        <taxon>Alicyclobacillaceae</taxon>
        <taxon>Alicyclobacillus</taxon>
    </lineage>
</organism>
<protein>
    <recommendedName>
        <fullName evidence="5 11">L-aspartate oxidase</fullName>
        <ecNumber evidence="4 11">1.4.3.16</ecNumber>
    </recommendedName>
</protein>
<dbReference type="Proteomes" id="UP000182589">
    <property type="component" value="Unassembled WGS sequence"/>
</dbReference>
<evidence type="ECO:0000256" key="4">
    <source>
        <dbReference type="ARBA" id="ARBA00012173"/>
    </source>
</evidence>
<keyword evidence="17" id="KW-1185">Reference proteome</keyword>
<dbReference type="InterPro" id="IPR005288">
    <property type="entry name" value="NadB"/>
</dbReference>
<dbReference type="InterPro" id="IPR027477">
    <property type="entry name" value="Succ_DH/fumarate_Rdtase_cat_sf"/>
</dbReference>
<dbReference type="EMBL" id="FNOJ01000002">
    <property type="protein sequence ID" value="SDW14382.1"/>
    <property type="molecule type" value="Genomic_DNA"/>
</dbReference>
<gene>
    <name evidence="15" type="primary">nadB</name>
    <name evidence="15" type="ORF">Heshes_08700</name>
    <name evidence="16" type="ORF">SAMN04489725_102161</name>
</gene>
<evidence type="ECO:0000256" key="7">
    <source>
        <dbReference type="ARBA" id="ARBA00022642"/>
    </source>
</evidence>
<dbReference type="UniPathway" id="UPA00253">
    <property type="reaction ID" value="UER00326"/>
</dbReference>
<evidence type="ECO:0000256" key="9">
    <source>
        <dbReference type="ARBA" id="ARBA00023002"/>
    </source>
</evidence>
<evidence type="ECO:0000256" key="8">
    <source>
        <dbReference type="ARBA" id="ARBA00022827"/>
    </source>
</evidence>
<comment type="function">
    <text evidence="12">Catalyzes the oxidation of L-aspartate to iminoaspartate.</text>
</comment>
<evidence type="ECO:0000313" key="15">
    <source>
        <dbReference type="EMBL" id="GLV13186.1"/>
    </source>
</evidence>
<comment type="cofactor">
    <cofactor evidence="1 12">
        <name>FAD</name>
        <dbReference type="ChEBI" id="CHEBI:57692"/>
    </cofactor>
</comment>
<evidence type="ECO:0000256" key="12">
    <source>
        <dbReference type="RuleBase" id="RU362049"/>
    </source>
</evidence>
<feature type="domain" description="Fumarate reductase/succinate dehydrogenase flavoprotein-like C-terminal" evidence="14">
    <location>
        <begin position="456"/>
        <end position="481"/>
    </location>
</feature>
<dbReference type="Pfam" id="PF00890">
    <property type="entry name" value="FAD_binding_2"/>
    <property type="match status" value="1"/>
</dbReference>